<name>A0AAD5UPU6_9APHY</name>
<organism evidence="1 2">
    <name type="scientific">Meripilus lineatus</name>
    <dbReference type="NCBI Taxonomy" id="2056292"/>
    <lineage>
        <taxon>Eukaryota</taxon>
        <taxon>Fungi</taxon>
        <taxon>Dikarya</taxon>
        <taxon>Basidiomycota</taxon>
        <taxon>Agaricomycotina</taxon>
        <taxon>Agaricomycetes</taxon>
        <taxon>Polyporales</taxon>
        <taxon>Meripilaceae</taxon>
        <taxon>Meripilus</taxon>
    </lineage>
</organism>
<proteinExistence type="predicted"/>
<evidence type="ECO:0000313" key="1">
    <source>
        <dbReference type="EMBL" id="KAJ3474236.1"/>
    </source>
</evidence>
<dbReference type="AlphaFoldDB" id="A0AAD5UPU6"/>
<gene>
    <name evidence="1" type="ORF">NLI96_g12574</name>
</gene>
<evidence type="ECO:0000313" key="2">
    <source>
        <dbReference type="Proteomes" id="UP001212997"/>
    </source>
</evidence>
<keyword evidence="2" id="KW-1185">Reference proteome</keyword>
<protein>
    <submittedName>
        <fullName evidence="1">Uncharacterized protein</fullName>
    </submittedName>
</protein>
<sequence>MADPIFLSIIDSDKTIPVIARYWAHVKAEDFVNAGTLHKLFEPLRPAPSSTKDEQVSDLMNVFSKHLDMSKPQDAHSEPDLLSDLLELDDEDVMYGAIENDNLWLGVVGYMNRFSF</sequence>
<dbReference type="EMBL" id="JANAWD010001115">
    <property type="protein sequence ID" value="KAJ3474236.1"/>
    <property type="molecule type" value="Genomic_DNA"/>
</dbReference>
<dbReference type="Proteomes" id="UP001212997">
    <property type="component" value="Unassembled WGS sequence"/>
</dbReference>
<reference evidence="1" key="1">
    <citation type="submission" date="2022-07" db="EMBL/GenBank/DDBJ databases">
        <title>Genome Sequence of Physisporinus lineatus.</title>
        <authorList>
            <person name="Buettner E."/>
        </authorList>
    </citation>
    <scope>NUCLEOTIDE SEQUENCE</scope>
    <source>
        <strain evidence="1">VT162</strain>
    </source>
</reference>
<accession>A0AAD5UPU6</accession>
<comment type="caution">
    <text evidence="1">The sequence shown here is derived from an EMBL/GenBank/DDBJ whole genome shotgun (WGS) entry which is preliminary data.</text>
</comment>